<keyword evidence="3" id="KW-1185">Reference proteome</keyword>
<organism evidence="2 3">
    <name type="scientific">Protopolystoma xenopodis</name>
    <dbReference type="NCBI Taxonomy" id="117903"/>
    <lineage>
        <taxon>Eukaryota</taxon>
        <taxon>Metazoa</taxon>
        <taxon>Spiralia</taxon>
        <taxon>Lophotrochozoa</taxon>
        <taxon>Platyhelminthes</taxon>
        <taxon>Monogenea</taxon>
        <taxon>Polyopisthocotylea</taxon>
        <taxon>Polystomatidea</taxon>
        <taxon>Polystomatidae</taxon>
        <taxon>Protopolystoma</taxon>
    </lineage>
</organism>
<evidence type="ECO:0000313" key="2">
    <source>
        <dbReference type="EMBL" id="VEL30400.1"/>
    </source>
</evidence>
<reference evidence="2" key="1">
    <citation type="submission" date="2018-11" db="EMBL/GenBank/DDBJ databases">
        <authorList>
            <consortium name="Pathogen Informatics"/>
        </authorList>
    </citation>
    <scope>NUCLEOTIDE SEQUENCE</scope>
</reference>
<accession>A0A448X834</accession>
<feature type="compositionally biased region" description="Polar residues" evidence="1">
    <location>
        <begin position="20"/>
        <end position="32"/>
    </location>
</feature>
<evidence type="ECO:0000313" key="3">
    <source>
        <dbReference type="Proteomes" id="UP000784294"/>
    </source>
</evidence>
<dbReference type="Proteomes" id="UP000784294">
    <property type="component" value="Unassembled WGS sequence"/>
</dbReference>
<dbReference type="EMBL" id="CAAALY010112006">
    <property type="protein sequence ID" value="VEL30400.1"/>
    <property type="molecule type" value="Genomic_DNA"/>
</dbReference>
<sequence length="68" mass="7610">MGHIKGKKVIFYTETLRINSGGTESDETSATKATKEEDLGPTKQQDTDFSLSLEEVKLAVFHLNYECK</sequence>
<feature type="region of interest" description="Disordered" evidence="1">
    <location>
        <begin position="20"/>
        <end position="46"/>
    </location>
</feature>
<name>A0A448X834_9PLAT</name>
<proteinExistence type="predicted"/>
<gene>
    <name evidence="2" type="ORF">PXEA_LOCUS23840</name>
</gene>
<comment type="caution">
    <text evidence="2">The sequence shown here is derived from an EMBL/GenBank/DDBJ whole genome shotgun (WGS) entry which is preliminary data.</text>
</comment>
<dbReference type="AlphaFoldDB" id="A0A448X834"/>
<evidence type="ECO:0000256" key="1">
    <source>
        <dbReference type="SAM" id="MobiDB-lite"/>
    </source>
</evidence>
<protein>
    <submittedName>
        <fullName evidence="2">Uncharacterized protein</fullName>
    </submittedName>
</protein>